<protein>
    <recommendedName>
        <fullName evidence="4">Porin</fullName>
    </recommendedName>
</protein>
<reference evidence="2" key="2">
    <citation type="submission" date="2023-01" db="EMBL/GenBank/DDBJ databases">
        <title>Draft genome sequence of Agaribacter marinus strain NBRC 110023.</title>
        <authorList>
            <person name="Sun Q."/>
            <person name="Mori K."/>
        </authorList>
    </citation>
    <scope>NUCLEOTIDE SEQUENCE</scope>
    <source>
        <strain evidence="2">NBRC 110023</strain>
    </source>
</reference>
<keyword evidence="1" id="KW-0732">Signal</keyword>
<dbReference type="RefSeq" id="WP_284219054.1">
    <property type="nucleotide sequence ID" value="NZ_BSOT01000011.1"/>
</dbReference>
<organism evidence="2 3">
    <name type="scientific">Agaribacter marinus</name>
    <dbReference type="NCBI Taxonomy" id="1431249"/>
    <lineage>
        <taxon>Bacteria</taxon>
        <taxon>Pseudomonadati</taxon>
        <taxon>Pseudomonadota</taxon>
        <taxon>Gammaproteobacteria</taxon>
        <taxon>Alteromonadales</taxon>
        <taxon>Alteromonadaceae</taxon>
        <taxon>Agaribacter</taxon>
    </lineage>
</organism>
<feature type="chain" id="PRO_5041319333" description="Porin" evidence="1">
    <location>
        <begin position="30"/>
        <end position="360"/>
    </location>
</feature>
<reference evidence="2" key="1">
    <citation type="journal article" date="2014" name="Int. J. Syst. Evol. Microbiol.">
        <title>Complete genome sequence of Corynebacterium casei LMG S-19264T (=DSM 44701T), isolated from a smear-ripened cheese.</title>
        <authorList>
            <consortium name="US DOE Joint Genome Institute (JGI-PGF)"/>
            <person name="Walter F."/>
            <person name="Albersmeier A."/>
            <person name="Kalinowski J."/>
            <person name="Ruckert C."/>
        </authorList>
    </citation>
    <scope>NUCLEOTIDE SEQUENCE</scope>
    <source>
        <strain evidence="2">NBRC 110023</strain>
    </source>
</reference>
<dbReference type="Proteomes" id="UP001156601">
    <property type="component" value="Unassembled WGS sequence"/>
</dbReference>
<evidence type="ECO:0000313" key="3">
    <source>
        <dbReference type="Proteomes" id="UP001156601"/>
    </source>
</evidence>
<feature type="signal peptide" evidence="1">
    <location>
        <begin position="1"/>
        <end position="29"/>
    </location>
</feature>
<dbReference type="AlphaFoldDB" id="A0AA37T2A8"/>
<dbReference type="InterPro" id="IPR025737">
    <property type="entry name" value="FApF"/>
</dbReference>
<name>A0AA37T2A8_9ALTE</name>
<dbReference type="Pfam" id="PF13557">
    <property type="entry name" value="Phenol_MetA_deg"/>
    <property type="match status" value="1"/>
</dbReference>
<accession>A0AA37T2A8</accession>
<evidence type="ECO:0000313" key="2">
    <source>
        <dbReference type="EMBL" id="GLR72645.1"/>
    </source>
</evidence>
<keyword evidence="3" id="KW-1185">Reference proteome</keyword>
<proteinExistence type="predicted"/>
<sequence>MQVTLIFTRVSSIILILVLLAFSVPLAFAQSTPTEFAEMSLEELFELKIENETNDDFLESHWHFNYKYMAAQFDGYLAGDSDLSLDQVFWSGPSEERTSTNFPLVPTVIKQQAHLFHFGYQYSDKIELFLSLPYIQQRTDHISRVANYEFFMVETDGIGDAVLSLNYKFKDLALHRWWVNFSLSLPTGSIDEVGDTPRGEGNQPLPYTMQLGSGTFDFPIEFNYQYLGKHDVGLSMSAIIRSGKNDRDYRLGNTYRISANYRFKLTQNVRLLLGTDAYYWTSISGEDRRLAVAGDFPYAASIINPNFYGGKKLKLSTGFSYRYSKNYTFTTKLSKPVYQYLNGPQPKEMWQASIQLNSAF</sequence>
<evidence type="ECO:0008006" key="4">
    <source>
        <dbReference type="Google" id="ProtNLM"/>
    </source>
</evidence>
<gene>
    <name evidence="2" type="ORF">GCM10007852_35530</name>
</gene>
<dbReference type="EMBL" id="BSOT01000011">
    <property type="protein sequence ID" value="GLR72645.1"/>
    <property type="molecule type" value="Genomic_DNA"/>
</dbReference>
<evidence type="ECO:0000256" key="1">
    <source>
        <dbReference type="SAM" id="SignalP"/>
    </source>
</evidence>
<comment type="caution">
    <text evidence="2">The sequence shown here is derived from an EMBL/GenBank/DDBJ whole genome shotgun (WGS) entry which is preliminary data.</text>
</comment>